<evidence type="ECO:0000256" key="1">
    <source>
        <dbReference type="SAM" id="SignalP"/>
    </source>
</evidence>
<reference evidence="2 3" key="1">
    <citation type="journal article" date="2015" name="Genome Announc.">
        <title>Expanding the biotechnology potential of lactobacilli through comparative genomics of 213 strains and associated genera.</title>
        <authorList>
            <person name="Sun Z."/>
            <person name="Harris H.M."/>
            <person name="McCann A."/>
            <person name="Guo C."/>
            <person name="Argimon S."/>
            <person name="Zhang W."/>
            <person name="Yang X."/>
            <person name="Jeffery I.B."/>
            <person name="Cooney J.C."/>
            <person name="Kagawa T.F."/>
            <person name="Liu W."/>
            <person name="Song Y."/>
            <person name="Salvetti E."/>
            <person name="Wrobel A."/>
            <person name="Rasinkangas P."/>
            <person name="Parkhill J."/>
            <person name="Rea M.C."/>
            <person name="O'Sullivan O."/>
            <person name="Ritari J."/>
            <person name="Douillard F.P."/>
            <person name="Paul Ross R."/>
            <person name="Yang R."/>
            <person name="Briner A.E."/>
            <person name="Felis G.E."/>
            <person name="de Vos W.M."/>
            <person name="Barrangou R."/>
            <person name="Klaenhammer T.R."/>
            <person name="Caufield P.W."/>
            <person name="Cui Y."/>
            <person name="Zhang H."/>
            <person name="O'Toole P.W."/>
        </authorList>
    </citation>
    <scope>NUCLEOTIDE SEQUENCE [LARGE SCALE GENOMIC DNA]</scope>
    <source>
        <strain evidence="2 3">DSM 24301</strain>
    </source>
</reference>
<evidence type="ECO:0000313" key="2">
    <source>
        <dbReference type="EMBL" id="KRO17181.1"/>
    </source>
</evidence>
<keyword evidence="3" id="KW-1185">Reference proteome</keyword>
<dbReference type="InterPro" id="IPR046720">
    <property type="entry name" value="DUF6612"/>
</dbReference>
<organism evidence="2 3">
    <name type="scientific">Lacticaseibacillus saniviri JCM 17471 = DSM 24301</name>
    <dbReference type="NCBI Taxonomy" id="1293598"/>
    <lineage>
        <taxon>Bacteria</taxon>
        <taxon>Bacillati</taxon>
        <taxon>Bacillota</taxon>
        <taxon>Bacilli</taxon>
        <taxon>Lactobacillales</taxon>
        <taxon>Lactobacillaceae</taxon>
        <taxon>Lacticaseibacillus</taxon>
    </lineage>
</organism>
<name>A0A0R2MZK7_9LACO</name>
<gene>
    <name evidence="2" type="ORF">IV56_GL000507</name>
</gene>
<evidence type="ECO:0008006" key="4">
    <source>
        <dbReference type="Google" id="ProtNLM"/>
    </source>
</evidence>
<evidence type="ECO:0000313" key="3">
    <source>
        <dbReference type="Proteomes" id="UP000050969"/>
    </source>
</evidence>
<feature type="chain" id="PRO_5006420813" description="Lipoprotein" evidence="1">
    <location>
        <begin position="24"/>
        <end position="239"/>
    </location>
</feature>
<dbReference type="PATRIC" id="fig|1293598.4.peg.541"/>
<dbReference type="Proteomes" id="UP000050969">
    <property type="component" value="Unassembled WGS sequence"/>
</dbReference>
<dbReference type="STRING" id="1293598.IV56_GL000507"/>
<comment type="caution">
    <text evidence="2">The sequence shown here is derived from an EMBL/GenBank/DDBJ whole genome shotgun (WGS) entry which is preliminary data.</text>
</comment>
<keyword evidence="1" id="KW-0732">Signal</keyword>
<dbReference type="Gene3D" id="2.50.20.20">
    <property type="match status" value="1"/>
</dbReference>
<accession>A0A0R2MZK7</accession>
<sequence length="239" mass="26552">MKKLATMGIVAFTLLLSGCGILGKTPSAEQLLTDSAAAQKRMSNVHMVNKFNMSQDSSDFGMNTDVSTDLHQRRLIGSLNSHGTDVIESHTTPIFLSSDELLQKNDGRWEENARGKAFVAHHFMVVESITNLNTLAKNTDLTDKAETTSSQDQYTIRMNMTGQPAKRLFAKISNQPLKLFNDFQTSKVSYLLTLDRQTKLVTQCTAKYEFAEGKKFASVTDTATFSKWNQSPVKTPTVN</sequence>
<feature type="signal peptide" evidence="1">
    <location>
        <begin position="1"/>
        <end position="23"/>
    </location>
</feature>
<dbReference type="Pfam" id="PF20316">
    <property type="entry name" value="DUF6612"/>
    <property type="match status" value="1"/>
</dbReference>
<dbReference type="PROSITE" id="PS51257">
    <property type="entry name" value="PROKAR_LIPOPROTEIN"/>
    <property type="match status" value="1"/>
</dbReference>
<dbReference type="AlphaFoldDB" id="A0A0R2MZK7"/>
<proteinExistence type="predicted"/>
<protein>
    <recommendedName>
        <fullName evidence="4">Lipoprotein</fullName>
    </recommendedName>
</protein>
<dbReference type="EMBL" id="JQCE01000021">
    <property type="protein sequence ID" value="KRO17181.1"/>
    <property type="molecule type" value="Genomic_DNA"/>
</dbReference>
<dbReference type="RefSeq" id="WP_056992758.1">
    <property type="nucleotide sequence ID" value="NZ_JQCE01000021.1"/>
</dbReference>